<name>G7YAK2_CLOSI</name>
<protein>
    <submittedName>
        <fullName evidence="1">ATP-binding cassette transporter</fullName>
    </submittedName>
</protein>
<dbReference type="GO" id="GO:0005524">
    <property type="term" value="F:ATP binding"/>
    <property type="evidence" value="ECO:0007669"/>
    <property type="project" value="UniProtKB-KW"/>
</dbReference>
<keyword evidence="1" id="KW-0067">ATP-binding</keyword>
<organism evidence="1 2">
    <name type="scientific">Clonorchis sinensis</name>
    <name type="common">Chinese liver fluke</name>
    <dbReference type="NCBI Taxonomy" id="79923"/>
    <lineage>
        <taxon>Eukaryota</taxon>
        <taxon>Metazoa</taxon>
        <taxon>Spiralia</taxon>
        <taxon>Lophotrochozoa</taxon>
        <taxon>Platyhelminthes</taxon>
        <taxon>Trematoda</taxon>
        <taxon>Digenea</taxon>
        <taxon>Opisthorchiida</taxon>
        <taxon>Opisthorchiata</taxon>
        <taxon>Opisthorchiidae</taxon>
        <taxon>Clonorchis</taxon>
    </lineage>
</organism>
<dbReference type="AlphaFoldDB" id="G7YAK2"/>
<keyword evidence="2" id="KW-1185">Reference proteome</keyword>
<dbReference type="EMBL" id="DF143003">
    <property type="protein sequence ID" value="GAA49986.1"/>
    <property type="molecule type" value="Genomic_DNA"/>
</dbReference>
<sequence>MRQSGVANSVEGDDESFSRIQLNLVKVKLPKPSRIVYTLKGYFPRICTVNECESYVAREHLHFDVNPWETQSQTNPTKPIQTIRRTPDSKHMLAMLWNTDIFGYNEHNLADPGDDCRYCVGGLKGVFKHTRINTAEPLRFFRDDCLIDLKATSKVMGESDLPDFLIPQKPDSQELEDSERRWISKVREMEKAFAAGNSRTLFQLIRPTGQKKAGVSETICEKTERQFSPLIVVLSGEPIDMLDKCVYLDSCISSRGLGGGEVTSQIRKVKAAFANLRHLKRRCDGSLSDLHRVVSRSPCSINCRNQVKIALLGNGIHQYVFSEHGLSNSTFSKCDLVASPFAAVDITQRCLFVFRWRFHWFVQTKHFCGQSSNRKSSHFWSILNNEPCWLQTDIGYFNVGQMAPSLLMVFCLVLMTFTKTGDAMYGEAEIYVNQPWINLIREESNPSQNKFCCNPNSELLVLTYDPLETVVCQHQADRLNGRMYFGVRCTKAFENMFQIYYPEHRIQSYGCWVVVSISIVQPLCLPVIASVVAIADTFTLCSTAVRMQGAGNSDPKNDTANMRFKQNLCMYPASTKEDK</sequence>
<reference key="2">
    <citation type="submission" date="2011-10" db="EMBL/GenBank/DDBJ databases">
        <title>The genome and transcriptome sequence of Clonorchis sinensis provide insights into the carcinogenic liver fluke.</title>
        <authorList>
            <person name="Wang X."/>
            <person name="Huang Y."/>
            <person name="Chen W."/>
            <person name="Liu H."/>
            <person name="Guo L."/>
            <person name="Chen Y."/>
            <person name="Luo F."/>
            <person name="Zhou W."/>
            <person name="Sun J."/>
            <person name="Mao Q."/>
            <person name="Liang P."/>
            <person name="Zhou C."/>
            <person name="Tian Y."/>
            <person name="Men J."/>
            <person name="Lv X."/>
            <person name="Huang L."/>
            <person name="Zhou J."/>
            <person name="Hu Y."/>
            <person name="Li R."/>
            <person name="Zhang F."/>
            <person name="Lei H."/>
            <person name="Li X."/>
            <person name="Hu X."/>
            <person name="Liang C."/>
            <person name="Xu J."/>
            <person name="Wu Z."/>
            <person name="Yu X."/>
        </authorList>
    </citation>
    <scope>NUCLEOTIDE SEQUENCE</scope>
    <source>
        <strain>Henan</strain>
    </source>
</reference>
<keyword evidence="1" id="KW-0547">Nucleotide-binding</keyword>
<dbReference type="Proteomes" id="UP000008909">
    <property type="component" value="Unassembled WGS sequence"/>
</dbReference>
<gene>
    <name evidence="1" type="ORF">CLF_103892</name>
</gene>
<reference evidence="1" key="1">
    <citation type="journal article" date="2011" name="Genome Biol.">
        <title>The draft genome of the carcinogenic human liver fluke Clonorchis sinensis.</title>
        <authorList>
            <person name="Wang X."/>
            <person name="Chen W."/>
            <person name="Huang Y."/>
            <person name="Sun J."/>
            <person name="Men J."/>
            <person name="Liu H."/>
            <person name="Luo F."/>
            <person name="Guo L."/>
            <person name="Lv X."/>
            <person name="Deng C."/>
            <person name="Zhou C."/>
            <person name="Fan Y."/>
            <person name="Li X."/>
            <person name="Huang L."/>
            <person name="Hu Y."/>
            <person name="Liang C."/>
            <person name="Hu X."/>
            <person name="Xu J."/>
            <person name="Yu X."/>
        </authorList>
    </citation>
    <scope>NUCLEOTIDE SEQUENCE [LARGE SCALE GENOMIC DNA]</scope>
    <source>
        <strain evidence="1">Henan</strain>
    </source>
</reference>
<proteinExistence type="predicted"/>
<evidence type="ECO:0000313" key="1">
    <source>
        <dbReference type="EMBL" id="GAA49986.1"/>
    </source>
</evidence>
<evidence type="ECO:0000313" key="2">
    <source>
        <dbReference type="Proteomes" id="UP000008909"/>
    </source>
</evidence>
<accession>G7YAK2</accession>